<name>A0A8H5LGY6_9AGAR</name>
<keyword evidence="3" id="KW-1185">Reference proteome</keyword>
<dbReference type="OrthoDB" id="2430343at2759"/>
<dbReference type="Pfam" id="PF08589">
    <property type="entry name" value="ATG43"/>
    <property type="match status" value="1"/>
</dbReference>
<reference evidence="2 3" key="1">
    <citation type="journal article" date="2020" name="ISME J.">
        <title>Uncovering the hidden diversity of litter-decomposition mechanisms in mushroom-forming fungi.</title>
        <authorList>
            <person name="Floudas D."/>
            <person name="Bentzer J."/>
            <person name="Ahren D."/>
            <person name="Johansson T."/>
            <person name="Persson P."/>
            <person name="Tunlid A."/>
        </authorList>
    </citation>
    <scope>NUCLEOTIDE SEQUENCE [LARGE SCALE GENOMIC DNA]</scope>
    <source>
        <strain evidence="2 3">CBS 146.42</strain>
    </source>
</reference>
<feature type="region of interest" description="Disordered" evidence="1">
    <location>
        <begin position="86"/>
        <end position="105"/>
    </location>
</feature>
<feature type="region of interest" description="Disordered" evidence="1">
    <location>
        <begin position="1"/>
        <end position="30"/>
    </location>
</feature>
<dbReference type="Proteomes" id="UP000559027">
    <property type="component" value="Unassembled WGS sequence"/>
</dbReference>
<organism evidence="2 3">
    <name type="scientific">Leucocoprinus leucothites</name>
    <dbReference type="NCBI Taxonomy" id="201217"/>
    <lineage>
        <taxon>Eukaryota</taxon>
        <taxon>Fungi</taxon>
        <taxon>Dikarya</taxon>
        <taxon>Basidiomycota</taxon>
        <taxon>Agaricomycotina</taxon>
        <taxon>Agaricomycetes</taxon>
        <taxon>Agaricomycetidae</taxon>
        <taxon>Agaricales</taxon>
        <taxon>Agaricineae</taxon>
        <taxon>Agaricaceae</taxon>
        <taxon>Leucocoprinus</taxon>
    </lineage>
</organism>
<dbReference type="AlphaFoldDB" id="A0A8H5LGY6"/>
<dbReference type="PANTHER" id="PTHR38699">
    <property type="entry name" value="CHROMOSOME 1, WHOLE GENOME SHOTGUN SEQUENCE"/>
    <property type="match status" value="1"/>
</dbReference>
<dbReference type="GO" id="GO:0000423">
    <property type="term" value="P:mitophagy"/>
    <property type="evidence" value="ECO:0007669"/>
    <property type="project" value="InterPro"/>
</dbReference>
<comment type="caution">
    <text evidence="2">The sequence shown here is derived from an EMBL/GenBank/DDBJ whole genome shotgun (WGS) entry which is preliminary data.</text>
</comment>
<dbReference type="InterPro" id="IPR013898">
    <property type="entry name" value="Atg43"/>
</dbReference>
<dbReference type="PANTHER" id="PTHR38699:SF1">
    <property type="entry name" value="MITOPHAGY RECEPTOR ATG43"/>
    <property type="match status" value="1"/>
</dbReference>
<dbReference type="GO" id="GO:0140580">
    <property type="term" value="F:mitochondrion autophagosome adaptor activity"/>
    <property type="evidence" value="ECO:0007669"/>
    <property type="project" value="InterPro"/>
</dbReference>
<evidence type="ECO:0000256" key="1">
    <source>
        <dbReference type="SAM" id="MobiDB-lite"/>
    </source>
</evidence>
<gene>
    <name evidence="2" type="ORF">D9756_006720</name>
</gene>
<dbReference type="EMBL" id="JAACJO010000006">
    <property type="protein sequence ID" value="KAF5356767.1"/>
    <property type="molecule type" value="Genomic_DNA"/>
</dbReference>
<proteinExistence type="predicted"/>
<feature type="compositionally biased region" description="Basic and acidic residues" evidence="1">
    <location>
        <begin position="1"/>
        <end position="11"/>
    </location>
</feature>
<accession>A0A8H5LGY6</accession>
<sequence>MASHRDNRIADYDDDIFDEDRHHDSHQHKAKLPVIPDLRFEYSYLRSIRPYVHVERLGEGPRPAQQQRPLSAEELLSDYEKVELPGEVSRGDAEEQSSVQSPSTGPKEIIHVQWKRVIWVTTRDQVISPLLQGALWAIASYFLTPYSANLGSKLGHLMHAKAPQTEGNAAGWLRKWVKSLGLTSKSAEESKR</sequence>
<evidence type="ECO:0000313" key="2">
    <source>
        <dbReference type="EMBL" id="KAF5356767.1"/>
    </source>
</evidence>
<evidence type="ECO:0000313" key="3">
    <source>
        <dbReference type="Proteomes" id="UP000559027"/>
    </source>
</evidence>
<protein>
    <submittedName>
        <fullName evidence="2">Uncharacterized protein</fullName>
    </submittedName>
</protein>